<dbReference type="Pfam" id="PF03544">
    <property type="entry name" value="TonB_C"/>
    <property type="match status" value="1"/>
</dbReference>
<dbReference type="Gene3D" id="3.30.1150.10">
    <property type="match status" value="1"/>
</dbReference>
<evidence type="ECO:0000256" key="3">
    <source>
        <dbReference type="ARBA" id="ARBA00022989"/>
    </source>
</evidence>
<name>A0ABX7GV44_9GAMM</name>
<dbReference type="EMBL" id="CP064030">
    <property type="protein sequence ID" value="QRN53923.1"/>
    <property type="molecule type" value="Genomic_DNA"/>
</dbReference>
<dbReference type="InterPro" id="IPR006260">
    <property type="entry name" value="TonB/TolA_C"/>
</dbReference>
<sequence length="185" mass="19494">MLRLRTTTSLSVLALIIGVAGTQWLSDQTGNRAESLAAHGVHHAVVHRAVAQHVVRREHPASVRRVTYVSARGPSVPLHAPAATVVPRSDAVAWIPVSMPVSSIPFAQMRNHDAGSLVLHLVVDGQGQVTQATLAQSSGDAVLDANALAIARRWRFAVSADHPQGFSGDLPLSFGSGAAQFAQMP</sequence>
<organism evidence="6 7">
    <name type="scientific">Dyella caseinilytica</name>
    <dbReference type="NCBI Taxonomy" id="1849581"/>
    <lineage>
        <taxon>Bacteria</taxon>
        <taxon>Pseudomonadati</taxon>
        <taxon>Pseudomonadota</taxon>
        <taxon>Gammaproteobacteria</taxon>
        <taxon>Lysobacterales</taxon>
        <taxon>Rhodanobacteraceae</taxon>
        <taxon>Dyella</taxon>
    </lineage>
</organism>
<dbReference type="Proteomes" id="UP000663181">
    <property type="component" value="Chromosome"/>
</dbReference>
<reference evidence="6 7" key="1">
    <citation type="submission" date="2020-10" db="EMBL/GenBank/DDBJ databases">
        <title>Phylogeny of dyella-like bacteria.</title>
        <authorList>
            <person name="Fu J."/>
        </authorList>
    </citation>
    <scope>NUCLEOTIDE SEQUENCE [LARGE SCALE GENOMIC DNA]</scope>
    <source>
        <strain evidence="6 7">DHOB09</strain>
    </source>
</reference>
<evidence type="ECO:0000313" key="6">
    <source>
        <dbReference type="EMBL" id="QRN53923.1"/>
    </source>
</evidence>
<keyword evidence="4" id="KW-0472">Membrane</keyword>
<dbReference type="SUPFAM" id="SSF74653">
    <property type="entry name" value="TolA/TonB C-terminal domain"/>
    <property type="match status" value="1"/>
</dbReference>
<evidence type="ECO:0000256" key="4">
    <source>
        <dbReference type="ARBA" id="ARBA00023136"/>
    </source>
</evidence>
<proteinExistence type="predicted"/>
<accession>A0ABX7GV44</accession>
<comment type="subcellular location">
    <subcellularLocation>
        <location evidence="1">Membrane</location>
        <topology evidence="1">Single-pass membrane protein</topology>
    </subcellularLocation>
</comment>
<dbReference type="NCBIfam" id="TIGR01352">
    <property type="entry name" value="tonB_Cterm"/>
    <property type="match status" value="1"/>
</dbReference>
<evidence type="ECO:0000313" key="7">
    <source>
        <dbReference type="Proteomes" id="UP000663181"/>
    </source>
</evidence>
<evidence type="ECO:0000259" key="5">
    <source>
        <dbReference type="PROSITE" id="PS52015"/>
    </source>
</evidence>
<dbReference type="PROSITE" id="PS52015">
    <property type="entry name" value="TONB_CTD"/>
    <property type="match status" value="1"/>
</dbReference>
<evidence type="ECO:0000256" key="1">
    <source>
        <dbReference type="ARBA" id="ARBA00004167"/>
    </source>
</evidence>
<feature type="domain" description="TonB C-terminal" evidence="5">
    <location>
        <begin position="89"/>
        <end position="183"/>
    </location>
</feature>
<dbReference type="RefSeq" id="WP_188796310.1">
    <property type="nucleotide sequence ID" value="NZ_BMIZ01000001.1"/>
</dbReference>
<gene>
    <name evidence="6" type="ORF">ISN74_00435</name>
</gene>
<keyword evidence="3" id="KW-1133">Transmembrane helix</keyword>
<dbReference type="InterPro" id="IPR037682">
    <property type="entry name" value="TonB_C"/>
</dbReference>
<keyword evidence="2" id="KW-0812">Transmembrane</keyword>
<protein>
    <submittedName>
        <fullName evidence="6">TonB family protein</fullName>
    </submittedName>
</protein>
<keyword evidence="7" id="KW-1185">Reference proteome</keyword>
<evidence type="ECO:0000256" key="2">
    <source>
        <dbReference type="ARBA" id="ARBA00022692"/>
    </source>
</evidence>